<comment type="caution">
    <text evidence="1">The sequence shown here is derived from an EMBL/GenBank/DDBJ whole genome shotgun (WGS) entry which is preliminary data.</text>
</comment>
<name>A0ABW4FY13_9PSEU</name>
<dbReference type="Gene3D" id="1.25.40.10">
    <property type="entry name" value="Tetratricopeptide repeat domain"/>
    <property type="match status" value="1"/>
</dbReference>
<evidence type="ECO:0000313" key="1">
    <source>
        <dbReference type="EMBL" id="MFD1534871.1"/>
    </source>
</evidence>
<accession>A0ABW4FY13</accession>
<protein>
    <recommendedName>
        <fullName evidence="3">MalT-like TPR region domain-containing protein</fullName>
    </recommendedName>
</protein>
<dbReference type="SUPFAM" id="SSF48452">
    <property type="entry name" value="TPR-like"/>
    <property type="match status" value="1"/>
</dbReference>
<dbReference type="Proteomes" id="UP001597145">
    <property type="component" value="Unassembled WGS sequence"/>
</dbReference>
<sequence>MRLVEQAKQLGAAIANPTTLAWADYALAEALVDDQPERARAALDRAISRARTARNRFVLGVALISIGSLHTRHGDPARAAAFLREAIDHWSQAGNWTQQWITIRHVIDLLVRLGAHEQPAVLYGALTESTTATAAYGSDAARLRSHADTLRTQLGAQRYSVAVERGAASADDEIIHLARAELDRVLTALGPADHA</sequence>
<dbReference type="RefSeq" id="WP_379660099.1">
    <property type="nucleotide sequence ID" value="NZ_JBHUCP010000046.1"/>
</dbReference>
<organism evidence="1 2">
    <name type="scientific">Pseudonocardia aurantiaca</name>
    <dbReference type="NCBI Taxonomy" id="75290"/>
    <lineage>
        <taxon>Bacteria</taxon>
        <taxon>Bacillati</taxon>
        <taxon>Actinomycetota</taxon>
        <taxon>Actinomycetes</taxon>
        <taxon>Pseudonocardiales</taxon>
        <taxon>Pseudonocardiaceae</taxon>
        <taxon>Pseudonocardia</taxon>
    </lineage>
</organism>
<dbReference type="EMBL" id="JBHUCP010000046">
    <property type="protein sequence ID" value="MFD1534871.1"/>
    <property type="molecule type" value="Genomic_DNA"/>
</dbReference>
<evidence type="ECO:0008006" key="3">
    <source>
        <dbReference type="Google" id="ProtNLM"/>
    </source>
</evidence>
<dbReference type="InterPro" id="IPR011990">
    <property type="entry name" value="TPR-like_helical_dom_sf"/>
</dbReference>
<evidence type="ECO:0000313" key="2">
    <source>
        <dbReference type="Proteomes" id="UP001597145"/>
    </source>
</evidence>
<proteinExistence type="predicted"/>
<gene>
    <name evidence="1" type="ORF">ACFSCY_36205</name>
</gene>
<reference evidence="2" key="1">
    <citation type="journal article" date="2019" name="Int. J. Syst. Evol. Microbiol.">
        <title>The Global Catalogue of Microorganisms (GCM) 10K type strain sequencing project: providing services to taxonomists for standard genome sequencing and annotation.</title>
        <authorList>
            <consortium name="The Broad Institute Genomics Platform"/>
            <consortium name="The Broad Institute Genome Sequencing Center for Infectious Disease"/>
            <person name="Wu L."/>
            <person name="Ma J."/>
        </authorList>
    </citation>
    <scope>NUCLEOTIDE SEQUENCE [LARGE SCALE GENOMIC DNA]</scope>
    <source>
        <strain evidence="2">JCM 12165</strain>
    </source>
</reference>
<keyword evidence="2" id="KW-1185">Reference proteome</keyword>